<dbReference type="RefSeq" id="WP_143457134.1">
    <property type="nucleotide sequence ID" value="NZ_CP048103.1"/>
</dbReference>
<protein>
    <submittedName>
        <fullName evidence="2">Uncharacterized protein</fullName>
    </submittedName>
</protein>
<proteinExistence type="predicted"/>
<keyword evidence="1" id="KW-0472">Membrane</keyword>
<keyword evidence="1" id="KW-0812">Transmembrane</keyword>
<dbReference type="Proteomes" id="UP000186795">
    <property type="component" value="Unassembled WGS sequence"/>
</dbReference>
<dbReference type="AlphaFoldDB" id="A0A1N7NBM5"/>
<gene>
    <name evidence="2" type="ORF">SAMN05421790_108104</name>
</gene>
<reference evidence="3" key="1">
    <citation type="submission" date="2017-01" db="EMBL/GenBank/DDBJ databases">
        <authorList>
            <person name="Varghese N."/>
            <person name="Submissions S."/>
        </authorList>
    </citation>
    <scope>NUCLEOTIDE SEQUENCE [LARGE SCALE GENOMIC DNA]</scope>
    <source>
        <strain evidence="3">DSM 45196</strain>
    </source>
</reference>
<dbReference type="EMBL" id="FTOD01000008">
    <property type="protein sequence ID" value="SIS95631.1"/>
    <property type="molecule type" value="Genomic_DNA"/>
</dbReference>
<sequence>MYYPGGYYGYGYGYGHGYGGYYGAGYHGGGSLQRLLLFLLVIPVIFWFVGAF</sequence>
<name>A0A1N7NBM5_9BACL</name>
<accession>A0A1N7NBM5</accession>
<keyword evidence="3" id="KW-1185">Reference proteome</keyword>
<organism evidence="2 3">
    <name type="scientific">Kroppenstedtia eburnea</name>
    <dbReference type="NCBI Taxonomy" id="714067"/>
    <lineage>
        <taxon>Bacteria</taxon>
        <taxon>Bacillati</taxon>
        <taxon>Bacillota</taxon>
        <taxon>Bacilli</taxon>
        <taxon>Bacillales</taxon>
        <taxon>Thermoactinomycetaceae</taxon>
        <taxon>Kroppenstedtia</taxon>
    </lineage>
</organism>
<evidence type="ECO:0000313" key="3">
    <source>
        <dbReference type="Proteomes" id="UP000186795"/>
    </source>
</evidence>
<keyword evidence="1" id="KW-1133">Transmembrane helix</keyword>
<feature type="transmembrane region" description="Helical" evidence="1">
    <location>
        <begin position="31"/>
        <end position="49"/>
    </location>
</feature>
<evidence type="ECO:0000313" key="2">
    <source>
        <dbReference type="EMBL" id="SIS95631.1"/>
    </source>
</evidence>
<evidence type="ECO:0000256" key="1">
    <source>
        <dbReference type="SAM" id="Phobius"/>
    </source>
</evidence>